<evidence type="ECO:0000313" key="3">
    <source>
        <dbReference type="Proteomes" id="UP000585272"/>
    </source>
</evidence>
<proteinExistence type="predicted"/>
<keyword evidence="2" id="KW-0238">DNA-binding</keyword>
<protein>
    <submittedName>
        <fullName evidence="2">DNA-binding transcriptional ArsR family regulator</fullName>
    </submittedName>
</protein>
<dbReference type="GO" id="GO:0003677">
    <property type="term" value="F:DNA binding"/>
    <property type="evidence" value="ECO:0007669"/>
    <property type="project" value="UniProtKB-KW"/>
</dbReference>
<dbReference type="AlphaFoldDB" id="A0A840I907"/>
<comment type="caution">
    <text evidence="2">The sequence shown here is derived from an EMBL/GenBank/DDBJ whole genome shotgun (WGS) entry which is preliminary data.</text>
</comment>
<gene>
    <name evidence="2" type="ORF">BDZ31_000324</name>
</gene>
<evidence type="ECO:0000313" key="2">
    <source>
        <dbReference type="EMBL" id="MBB4660751.1"/>
    </source>
</evidence>
<sequence>MLDIEVIEDPAVAAVALDPIRARLLAQLAEPASAAALAQRVGLTRQKVNYHLRTLESHGLVEVAGERRHGGLTERLLVASAATYAVSPGALGSAGADDPARAADRLSAAYLVALAGRAVREVGALARRARRGDRRLATLALDTEVRFRSAADRAAFADELTRAVAALVSKYHDGAVADGRSYRLLVAAHPVPAEDGPSREGPAVGATFAAAQTNAAAQPDPAPDPQTEEPR</sequence>
<dbReference type="InterPro" id="IPR036390">
    <property type="entry name" value="WH_DNA-bd_sf"/>
</dbReference>
<dbReference type="Proteomes" id="UP000585272">
    <property type="component" value="Unassembled WGS sequence"/>
</dbReference>
<evidence type="ECO:0000256" key="1">
    <source>
        <dbReference type="SAM" id="MobiDB-lite"/>
    </source>
</evidence>
<reference evidence="2 3" key="1">
    <citation type="submission" date="2020-08" db="EMBL/GenBank/DDBJ databases">
        <title>Genomic Encyclopedia of Archaeal and Bacterial Type Strains, Phase II (KMG-II): from individual species to whole genera.</title>
        <authorList>
            <person name="Goeker M."/>
        </authorList>
    </citation>
    <scope>NUCLEOTIDE SEQUENCE [LARGE SCALE GENOMIC DNA]</scope>
    <source>
        <strain evidence="2 3">DSM 23288</strain>
    </source>
</reference>
<feature type="region of interest" description="Disordered" evidence="1">
    <location>
        <begin position="192"/>
        <end position="231"/>
    </location>
</feature>
<organism evidence="2 3">
    <name type="scientific">Conexibacter arvalis</name>
    <dbReference type="NCBI Taxonomy" id="912552"/>
    <lineage>
        <taxon>Bacteria</taxon>
        <taxon>Bacillati</taxon>
        <taxon>Actinomycetota</taxon>
        <taxon>Thermoleophilia</taxon>
        <taxon>Solirubrobacterales</taxon>
        <taxon>Conexibacteraceae</taxon>
        <taxon>Conexibacter</taxon>
    </lineage>
</organism>
<accession>A0A840I907</accession>
<dbReference type="RefSeq" id="WP_183338341.1">
    <property type="nucleotide sequence ID" value="NZ_JACHNU010000001.1"/>
</dbReference>
<name>A0A840I907_9ACTN</name>
<dbReference type="EMBL" id="JACHNU010000001">
    <property type="protein sequence ID" value="MBB4660751.1"/>
    <property type="molecule type" value="Genomic_DNA"/>
</dbReference>
<dbReference type="SUPFAM" id="SSF46785">
    <property type="entry name" value="Winged helix' DNA-binding domain"/>
    <property type="match status" value="1"/>
</dbReference>
<keyword evidence="3" id="KW-1185">Reference proteome</keyword>
<dbReference type="Gene3D" id="1.10.10.10">
    <property type="entry name" value="Winged helix-like DNA-binding domain superfamily/Winged helix DNA-binding domain"/>
    <property type="match status" value="1"/>
</dbReference>
<feature type="compositionally biased region" description="Low complexity" evidence="1">
    <location>
        <begin position="200"/>
        <end position="219"/>
    </location>
</feature>
<dbReference type="Pfam" id="PF12840">
    <property type="entry name" value="HTH_20"/>
    <property type="match status" value="1"/>
</dbReference>
<dbReference type="InterPro" id="IPR036388">
    <property type="entry name" value="WH-like_DNA-bd_sf"/>
</dbReference>